<dbReference type="PROSITE" id="PS50977">
    <property type="entry name" value="HTH_TETR_2"/>
    <property type="match status" value="1"/>
</dbReference>
<dbReference type="Gene3D" id="1.10.357.10">
    <property type="entry name" value="Tetracycline Repressor, domain 2"/>
    <property type="match status" value="1"/>
</dbReference>
<dbReference type="SUPFAM" id="SSF48498">
    <property type="entry name" value="Tetracyclin repressor-like, C-terminal domain"/>
    <property type="match status" value="1"/>
</dbReference>
<evidence type="ECO:0000256" key="4">
    <source>
        <dbReference type="PROSITE-ProRule" id="PRU00335"/>
    </source>
</evidence>
<protein>
    <recommendedName>
        <fullName evidence="5">HTH tetR-type domain-containing protein</fullName>
    </recommendedName>
</protein>
<dbReference type="PANTHER" id="PTHR30055">
    <property type="entry name" value="HTH-TYPE TRANSCRIPTIONAL REGULATOR RUTR"/>
    <property type="match status" value="1"/>
</dbReference>
<dbReference type="SUPFAM" id="SSF46689">
    <property type="entry name" value="Homeodomain-like"/>
    <property type="match status" value="1"/>
</dbReference>
<dbReference type="InterPro" id="IPR050109">
    <property type="entry name" value="HTH-type_TetR-like_transc_reg"/>
</dbReference>
<dbReference type="InterPro" id="IPR001647">
    <property type="entry name" value="HTH_TetR"/>
</dbReference>
<evidence type="ECO:0000256" key="3">
    <source>
        <dbReference type="ARBA" id="ARBA00023163"/>
    </source>
</evidence>
<dbReference type="PANTHER" id="PTHR30055:SF220">
    <property type="entry name" value="TETR-FAMILY REGULATORY PROTEIN"/>
    <property type="match status" value="1"/>
</dbReference>
<dbReference type="InterPro" id="IPR036271">
    <property type="entry name" value="Tet_transcr_reg_TetR-rel_C_sf"/>
</dbReference>
<keyword evidence="7" id="KW-1185">Reference proteome</keyword>
<name>A0ABN2QR16_9PSEU</name>
<comment type="caution">
    <text evidence="6">The sequence shown here is derived from an EMBL/GenBank/DDBJ whole genome shotgun (WGS) entry which is preliminary data.</text>
</comment>
<dbReference type="Pfam" id="PF13305">
    <property type="entry name" value="TetR_C_33"/>
    <property type="match status" value="1"/>
</dbReference>
<gene>
    <name evidence="6" type="ORF">GCM10009754_28670</name>
</gene>
<sequence length="175" mass="18410">MRETGVDGLSLREIARDVGVSNGAPRRHFSGKQALLDALAVEGFHRLGAEFQAADLPDGSLRDRLHALAQAYMRFAVANSSLLTLMFARKHSSGSGADFTGAVAGAFALPLGVIADAQQRGEVVAGAPERIGLSAAAALQGLITFVGTGFVSRENAEELLRETIDLLIQGLKPRD</sequence>
<dbReference type="EMBL" id="BAAANN010000010">
    <property type="protein sequence ID" value="GAA1956919.1"/>
    <property type="molecule type" value="Genomic_DNA"/>
</dbReference>
<feature type="domain" description="HTH tetR-type" evidence="5">
    <location>
        <begin position="1"/>
        <end position="47"/>
    </location>
</feature>
<evidence type="ECO:0000256" key="2">
    <source>
        <dbReference type="ARBA" id="ARBA00023125"/>
    </source>
</evidence>
<reference evidence="6 7" key="1">
    <citation type="journal article" date="2019" name="Int. J. Syst. Evol. Microbiol.">
        <title>The Global Catalogue of Microorganisms (GCM) 10K type strain sequencing project: providing services to taxonomists for standard genome sequencing and annotation.</title>
        <authorList>
            <consortium name="The Broad Institute Genomics Platform"/>
            <consortium name="The Broad Institute Genome Sequencing Center for Infectious Disease"/>
            <person name="Wu L."/>
            <person name="Ma J."/>
        </authorList>
    </citation>
    <scope>NUCLEOTIDE SEQUENCE [LARGE SCALE GENOMIC DNA]</scope>
    <source>
        <strain evidence="6 7">JCM 14545</strain>
    </source>
</reference>
<evidence type="ECO:0000313" key="6">
    <source>
        <dbReference type="EMBL" id="GAA1956919.1"/>
    </source>
</evidence>
<evidence type="ECO:0000256" key="1">
    <source>
        <dbReference type="ARBA" id="ARBA00023015"/>
    </source>
</evidence>
<proteinExistence type="predicted"/>
<feature type="DNA-binding region" description="H-T-H motif" evidence="4">
    <location>
        <begin position="10"/>
        <end position="29"/>
    </location>
</feature>
<evidence type="ECO:0000259" key="5">
    <source>
        <dbReference type="PROSITE" id="PS50977"/>
    </source>
</evidence>
<dbReference type="InterPro" id="IPR009057">
    <property type="entry name" value="Homeodomain-like_sf"/>
</dbReference>
<keyword evidence="3" id="KW-0804">Transcription</keyword>
<evidence type="ECO:0000313" key="7">
    <source>
        <dbReference type="Proteomes" id="UP001501116"/>
    </source>
</evidence>
<accession>A0ABN2QR16</accession>
<keyword evidence="1" id="KW-0805">Transcription regulation</keyword>
<dbReference type="Proteomes" id="UP001501116">
    <property type="component" value="Unassembled WGS sequence"/>
</dbReference>
<keyword evidence="2 4" id="KW-0238">DNA-binding</keyword>
<dbReference type="Pfam" id="PF00440">
    <property type="entry name" value="TetR_N"/>
    <property type="match status" value="1"/>
</dbReference>
<dbReference type="InterPro" id="IPR025996">
    <property type="entry name" value="MT1864/Rv1816-like_C"/>
</dbReference>
<organism evidence="6 7">
    <name type="scientific">Amycolatopsis minnesotensis</name>
    <dbReference type="NCBI Taxonomy" id="337894"/>
    <lineage>
        <taxon>Bacteria</taxon>
        <taxon>Bacillati</taxon>
        <taxon>Actinomycetota</taxon>
        <taxon>Actinomycetes</taxon>
        <taxon>Pseudonocardiales</taxon>
        <taxon>Pseudonocardiaceae</taxon>
        <taxon>Amycolatopsis</taxon>
    </lineage>
</organism>